<dbReference type="Pfam" id="PF12236">
    <property type="entry name" value="Head-tail_con"/>
    <property type="match status" value="1"/>
</dbReference>
<name>A0A564WD65_9PROT</name>
<dbReference type="InterPro" id="IPR020991">
    <property type="entry name" value="Connector_podovirus"/>
</dbReference>
<keyword evidence="3" id="KW-0231">Viral genome packaging</keyword>
<accession>A0A564WD65</accession>
<evidence type="ECO:0008006" key="6">
    <source>
        <dbReference type="Google" id="ProtNLM"/>
    </source>
</evidence>
<comment type="caution">
    <text evidence="4">The sequence shown here is derived from an EMBL/GenBank/DDBJ whole genome shotgun (WGS) entry which is preliminary data.</text>
</comment>
<keyword evidence="5" id="KW-1185">Reference proteome</keyword>
<dbReference type="AlphaFoldDB" id="A0A564WD65"/>
<organism evidence="4 5">
    <name type="scientific">Candidatus Defluviicoccus seviourii</name>
    <dbReference type="NCBI Taxonomy" id="2565273"/>
    <lineage>
        <taxon>Bacteria</taxon>
        <taxon>Pseudomonadati</taxon>
        <taxon>Pseudomonadota</taxon>
        <taxon>Alphaproteobacteria</taxon>
        <taxon>Rhodospirillales</taxon>
        <taxon>Rhodospirillaceae</taxon>
        <taxon>Defluviicoccus</taxon>
    </lineage>
</organism>
<evidence type="ECO:0000256" key="2">
    <source>
        <dbReference type="ARBA" id="ARBA00022612"/>
    </source>
</evidence>
<evidence type="ECO:0000256" key="1">
    <source>
        <dbReference type="ARBA" id="ARBA00004328"/>
    </source>
</evidence>
<evidence type="ECO:0000313" key="5">
    <source>
        <dbReference type="Proteomes" id="UP000326641"/>
    </source>
</evidence>
<evidence type="ECO:0000313" key="4">
    <source>
        <dbReference type="EMBL" id="VUX46405.1"/>
    </source>
</evidence>
<evidence type="ECO:0000256" key="3">
    <source>
        <dbReference type="ARBA" id="ARBA00023219"/>
    </source>
</evidence>
<keyword evidence="2" id="KW-1188">Viral release from host cell</keyword>
<gene>
    <name evidence="4" type="ORF">DF3PA_210018</name>
</gene>
<comment type="subcellular location">
    <subcellularLocation>
        <location evidence="1">Virion</location>
    </subcellularLocation>
</comment>
<sequence length="532" mass="57747">MSLPFAVVLNGAANSTVRGVSMTMSGLNPQDVIRRYQRARERRSGWESLWQECYDYALPSRDTAVRASVQGVRRTDRLFDGTAPDAVDQLAASLMAQLTPPWARWFGFASGPDIEPGERWAVGPELERATTIIQSHFDRSNFAVEMHQCYLDLVTAGSASLLFEEAAPGETSAFRFTAVPLSQVLLEEGPSGRLDTTFRRTELTVAQLLARFPQAVSHPGIVTTMDNEPDTRVGVIEAVLPEAGTYRYMAIAELDALRQQAPAVLAEGTFAASPFINFRWLKAPGETYGRSPVMKALPDIKTANKVVELVLKNASIAVTGIWQADDDGVINPATIKLVPGTIIPKAVGSAGLTPLQTPGRFDVSEIVLDQLRSRIRKALFVDFLGQVNSPRMTATEVLERAAEMARVLGATYGRLQSELLSPLITRAQAILGRRGEIPDFPLDGRTVALEYRSPQARYQAQQNIQNTLLWLDVVSKLGPAAIASVDQVAAARWLGRALGVPEELSHPPAAIDEGVALLAASGLPEAIMKAVQ</sequence>
<dbReference type="Proteomes" id="UP000326641">
    <property type="component" value="Unassembled WGS sequence"/>
</dbReference>
<dbReference type="EMBL" id="UXAT02000014">
    <property type="protein sequence ID" value="VUX46405.1"/>
    <property type="molecule type" value="Genomic_DNA"/>
</dbReference>
<proteinExistence type="predicted"/>
<reference evidence="4" key="1">
    <citation type="submission" date="2018-11" db="EMBL/GenBank/DDBJ databases">
        <authorList>
            <person name="Onetto C."/>
        </authorList>
    </citation>
    <scope>NUCLEOTIDE SEQUENCE [LARGE SCALE GENOMIC DNA]</scope>
</reference>
<protein>
    <recommendedName>
        <fullName evidence="6">Phage tail protein</fullName>
    </recommendedName>
</protein>